<dbReference type="AlphaFoldDB" id="A0A158C7T0"/>
<evidence type="ECO:0000313" key="2">
    <source>
        <dbReference type="Proteomes" id="UP000054978"/>
    </source>
</evidence>
<accession>A0A158C7T0</accession>
<protein>
    <recommendedName>
        <fullName evidence="3">Lipoprotein</fullName>
    </recommendedName>
</protein>
<gene>
    <name evidence="1" type="ORF">AWB83_04039</name>
</gene>
<dbReference type="STRING" id="1777144.AWB83_04039"/>
<sequence>MTARHVVSMIGLCIVLAACSRHDSVFSMSPVFRARTAATSASVEECITSRWKHGAREFSRVRKDGAVRLRAQTFFKGVTIGVSLRTVEGKTLVEYFERRIAAPLYATMVRGCLHPDDAGAP</sequence>
<organism evidence="1 2">
    <name type="scientific">Caballeronia ptereochthonis</name>
    <dbReference type="NCBI Taxonomy" id="1777144"/>
    <lineage>
        <taxon>Bacteria</taxon>
        <taxon>Pseudomonadati</taxon>
        <taxon>Pseudomonadota</taxon>
        <taxon>Betaproteobacteria</taxon>
        <taxon>Burkholderiales</taxon>
        <taxon>Burkholderiaceae</taxon>
        <taxon>Caballeronia</taxon>
    </lineage>
</organism>
<dbReference type="EMBL" id="FCOB02000019">
    <property type="protein sequence ID" value="SAK77976.1"/>
    <property type="molecule type" value="Genomic_DNA"/>
</dbReference>
<proteinExistence type="predicted"/>
<keyword evidence="2" id="KW-1185">Reference proteome</keyword>
<reference evidence="1" key="1">
    <citation type="submission" date="2016-01" db="EMBL/GenBank/DDBJ databases">
        <authorList>
            <person name="Peeters C."/>
        </authorList>
    </citation>
    <scope>NUCLEOTIDE SEQUENCE [LARGE SCALE GENOMIC DNA]</scope>
    <source>
        <strain evidence="1">LMG 29326</strain>
    </source>
</reference>
<dbReference type="RefSeq" id="WP_143750081.1">
    <property type="nucleotide sequence ID" value="NZ_FCOB02000019.1"/>
</dbReference>
<comment type="caution">
    <text evidence="1">The sequence shown here is derived from an EMBL/GenBank/DDBJ whole genome shotgun (WGS) entry which is preliminary data.</text>
</comment>
<dbReference type="OrthoDB" id="9097002at2"/>
<dbReference type="PROSITE" id="PS51257">
    <property type="entry name" value="PROKAR_LIPOPROTEIN"/>
    <property type="match status" value="1"/>
</dbReference>
<evidence type="ECO:0000313" key="1">
    <source>
        <dbReference type="EMBL" id="SAK77976.1"/>
    </source>
</evidence>
<dbReference type="Proteomes" id="UP000054978">
    <property type="component" value="Unassembled WGS sequence"/>
</dbReference>
<name>A0A158C7T0_9BURK</name>
<evidence type="ECO:0008006" key="3">
    <source>
        <dbReference type="Google" id="ProtNLM"/>
    </source>
</evidence>